<protein>
    <submittedName>
        <fullName evidence="2">Uncharacterized protein</fullName>
    </submittedName>
</protein>
<dbReference type="AlphaFoldDB" id="A0AA48I6T8"/>
<dbReference type="Proteomes" id="UP001233271">
    <property type="component" value="Chromosome 3"/>
</dbReference>
<feature type="region of interest" description="Disordered" evidence="1">
    <location>
        <begin position="136"/>
        <end position="171"/>
    </location>
</feature>
<dbReference type="EMBL" id="AP028214">
    <property type="protein sequence ID" value="BEI90357.1"/>
    <property type="molecule type" value="Genomic_DNA"/>
</dbReference>
<evidence type="ECO:0000313" key="2">
    <source>
        <dbReference type="EMBL" id="BEI90357.1"/>
    </source>
</evidence>
<gene>
    <name evidence="2" type="ORF">CcaverHIS019_0304270</name>
</gene>
<name>A0AA48I6T8_9TREE</name>
<feature type="compositionally biased region" description="Low complexity" evidence="1">
    <location>
        <begin position="30"/>
        <end position="56"/>
    </location>
</feature>
<dbReference type="GeneID" id="85494227"/>
<accession>A0AA48I6T8</accession>
<dbReference type="RefSeq" id="XP_060455622.1">
    <property type="nucleotide sequence ID" value="XM_060598872.1"/>
</dbReference>
<organism evidence="2 3">
    <name type="scientific">Cutaneotrichosporon cavernicola</name>
    <dbReference type="NCBI Taxonomy" id="279322"/>
    <lineage>
        <taxon>Eukaryota</taxon>
        <taxon>Fungi</taxon>
        <taxon>Dikarya</taxon>
        <taxon>Basidiomycota</taxon>
        <taxon>Agaricomycotina</taxon>
        <taxon>Tremellomycetes</taxon>
        <taxon>Trichosporonales</taxon>
        <taxon>Trichosporonaceae</taxon>
        <taxon>Cutaneotrichosporon</taxon>
    </lineage>
</organism>
<evidence type="ECO:0000256" key="1">
    <source>
        <dbReference type="SAM" id="MobiDB-lite"/>
    </source>
</evidence>
<keyword evidence="3" id="KW-1185">Reference proteome</keyword>
<reference evidence="2" key="1">
    <citation type="journal article" date="2023" name="BMC Genomics">
        <title>Chromosome-level genome assemblies of Cutaneotrichosporon spp. (Trichosporonales, Basidiomycota) reveal imbalanced evolution between nucleotide sequences and chromosome synteny.</title>
        <authorList>
            <person name="Kobayashi Y."/>
            <person name="Kayamori A."/>
            <person name="Aoki K."/>
            <person name="Shiwa Y."/>
            <person name="Matsutani M."/>
            <person name="Fujita N."/>
            <person name="Sugita T."/>
            <person name="Iwasaki W."/>
            <person name="Tanaka N."/>
            <person name="Takashima M."/>
        </authorList>
    </citation>
    <scope>NUCLEOTIDE SEQUENCE</scope>
    <source>
        <strain evidence="2">HIS019</strain>
    </source>
</reference>
<sequence>MVDLGSHSHKRRASERGDSPDRVTTVSLASGSKGSFSFGFTESLPSSPSGPSSSPPRITWPHPTPEASFFGSSPFLGTKSPSKGNEERSSKRHCPRTTLSATNVGPPSLNFPTPAETPISTRSSPSVAVEVVGAPSLVPLPTTPPLAKPRSPSPSDPIEPSQFRPRPTPNLSEMFARANRDKWRQRCEDLFNRADRLNSDARLDADTRFDVDLSFDADCFDEDDGFDTDCFFYTKGFYNNNDSDDDEAHYNPTVTKGIPSACSVMGNMIPALTGAAQTMLRFTDIPWPVQIQILGPWKKSISANITEDDVNPENVRAFVHALADDEGVDARQVVADALWYFDPDRFDDQVLPRIWGSDRRVVQVGAETVWRSLTDILARPDTSELTLLEVNAGNSRQWEASLFAPTVRPL</sequence>
<feature type="compositionally biased region" description="Pro residues" evidence="1">
    <location>
        <begin position="141"/>
        <end position="157"/>
    </location>
</feature>
<proteinExistence type="predicted"/>
<dbReference type="KEGG" id="ccac:CcaHIS019_0304270"/>
<evidence type="ECO:0000313" key="3">
    <source>
        <dbReference type="Proteomes" id="UP001233271"/>
    </source>
</evidence>
<feature type="region of interest" description="Disordered" evidence="1">
    <location>
        <begin position="1"/>
        <end position="122"/>
    </location>
</feature>